<proteinExistence type="predicted"/>
<feature type="transmembrane region" description="Helical" evidence="1">
    <location>
        <begin position="93"/>
        <end position="113"/>
    </location>
</feature>
<evidence type="ECO:0000313" key="2">
    <source>
        <dbReference type="EMBL" id="CAT05254.1"/>
    </source>
</evidence>
<organism evidence="2 3">
    <name type="scientific">Mesomycoplasma conjunctivae (strain ATCC 25834 / NCTC 10147 / HRC/581)</name>
    <name type="common">Mycoplasma conjunctivae</name>
    <dbReference type="NCBI Taxonomy" id="572263"/>
    <lineage>
        <taxon>Bacteria</taxon>
        <taxon>Bacillati</taxon>
        <taxon>Mycoplasmatota</taxon>
        <taxon>Mycoplasmoidales</taxon>
        <taxon>Metamycoplasmataceae</taxon>
        <taxon>Mesomycoplasma</taxon>
    </lineage>
</organism>
<feature type="transmembrane region" description="Helical" evidence="1">
    <location>
        <begin position="12"/>
        <end position="30"/>
    </location>
</feature>
<keyword evidence="1" id="KW-0472">Membrane</keyword>
<keyword evidence="1" id="KW-0812">Transmembrane</keyword>
<reference evidence="3" key="1">
    <citation type="journal article" date="2009" name="BMC Bioinformatics">
        <title>The Mycoplasma conjunctivae genome sequencing, annotation and analysis.</title>
        <authorList>
            <person name="Calderon-Copete S.P."/>
            <person name="Wigger G."/>
            <person name="Wunderlin C."/>
            <person name="Schmidheini T."/>
            <person name="Frey J."/>
            <person name="Quail M.A."/>
            <person name="Falquet L."/>
        </authorList>
    </citation>
    <scope>NUCLEOTIDE SEQUENCE [LARGE SCALE GENOMIC DNA]</scope>
    <source>
        <strain evidence="3">ATCC 25834 / NCTC 10147 / HRC/581</strain>
    </source>
</reference>
<dbReference type="Proteomes" id="UP000001491">
    <property type="component" value="Chromosome"/>
</dbReference>
<protein>
    <recommendedName>
        <fullName evidence="4">ECF transporter S component</fullName>
    </recommendedName>
</protein>
<keyword evidence="1" id="KW-1133">Transmembrane helix</keyword>
<dbReference type="AlphaFoldDB" id="C5J6Z1"/>
<keyword evidence="3" id="KW-1185">Reference proteome</keyword>
<feature type="transmembrane region" description="Helical" evidence="1">
    <location>
        <begin position="133"/>
        <end position="154"/>
    </location>
</feature>
<name>C5J6Z1_MESCH</name>
<dbReference type="Gene3D" id="1.10.1760.20">
    <property type="match status" value="1"/>
</dbReference>
<accession>C5J6Z1</accession>
<gene>
    <name evidence="2" type="ordered locus">MCJ_005550</name>
</gene>
<dbReference type="KEGG" id="mco:MCJ_005550"/>
<dbReference type="HOGENOM" id="CLU_098262_0_0_14"/>
<feature type="transmembrane region" description="Helical" evidence="1">
    <location>
        <begin position="191"/>
        <end position="221"/>
    </location>
</feature>
<evidence type="ECO:0000313" key="3">
    <source>
        <dbReference type="Proteomes" id="UP000001491"/>
    </source>
</evidence>
<dbReference type="EMBL" id="FM864216">
    <property type="protein sequence ID" value="CAT05254.1"/>
    <property type="molecule type" value="Genomic_DNA"/>
</dbReference>
<evidence type="ECO:0008006" key="4">
    <source>
        <dbReference type="Google" id="ProtNLM"/>
    </source>
</evidence>
<dbReference type="NCBIfam" id="NF046054">
    <property type="entry name" value="memb_MPN527"/>
    <property type="match status" value="1"/>
</dbReference>
<evidence type="ECO:0000256" key="1">
    <source>
        <dbReference type="SAM" id="Phobius"/>
    </source>
</evidence>
<sequence length="230" mass="26645">MKSLYYKNNLTFKLSITGILLSISLLALYFSHTLLNWPIFTLGLKVDLSTLFILPIFMVSGIYFGILALIIRFVLGPFIIFQGIESTSLQAQYFSHFIFLLSSIIFLFTFTFLDWIANKKDLQAKKNKKKLFLHLLISVLTTTFLMSILNGFWITPTYFYIFRLTESSSYFATLNKWSQIADNFGAKNFDYWGFIALAYIPFNLLNFAITSLLSIPLYFVITNFFKKNGK</sequence>
<feature type="transmembrane region" description="Helical" evidence="1">
    <location>
        <begin position="51"/>
        <end position="81"/>
    </location>
</feature>
<dbReference type="eggNOG" id="ENOG5030MR5">
    <property type="taxonomic scope" value="Bacteria"/>
</dbReference>